<reference evidence="8" key="1">
    <citation type="journal article" date="2016" name="Nature">
        <title>The genome of the seagrass Zostera marina reveals angiosperm adaptation to the sea.</title>
        <authorList>
            <person name="Olsen J.L."/>
            <person name="Rouze P."/>
            <person name="Verhelst B."/>
            <person name="Lin Y.-C."/>
            <person name="Bayer T."/>
            <person name="Collen J."/>
            <person name="Dattolo E."/>
            <person name="De Paoli E."/>
            <person name="Dittami S."/>
            <person name="Maumus F."/>
            <person name="Michel G."/>
            <person name="Kersting A."/>
            <person name="Lauritano C."/>
            <person name="Lohaus R."/>
            <person name="Toepel M."/>
            <person name="Tonon T."/>
            <person name="Vanneste K."/>
            <person name="Amirebrahimi M."/>
            <person name="Brakel J."/>
            <person name="Bostroem C."/>
            <person name="Chovatia M."/>
            <person name="Grimwood J."/>
            <person name="Jenkins J.W."/>
            <person name="Jueterbock A."/>
            <person name="Mraz A."/>
            <person name="Stam W.T."/>
            <person name="Tice H."/>
            <person name="Bornberg-Bauer E."/>
            <person name="Green P.J."/>
            <person name="Pearson G.A."/>
            <person name="Procaccini G."/>
            <person name="Duarte C.M."/>
            <person name="Schmutz J."/>
            <person name="Reusch T.B.H."/>
            <person name="Van de Peer Y."/>
        </authorList>
    </citation>
    <scope>NUCLEOTIDE SEQUENCE [LARGE SCALE GENOMIC DNA]</scope>
    <source>
        <strain evidence="8">cv. Finnish</strain>
    </source>
</reference>
<sequence length="229" mass="27238">MSSIRNAVSRKAHKERSQPDARKKFGILEKHKDYVVRAKAYHKKEETLRVLKEKAASRNPDEFYFKMMNSRVVDGVHRNEAQKNDYTPDEMMLMNSQDISYVRHKIQTEKKEIERLSSTLHFLDNKPCNKHIYFANDREEAKEIILKKSQMKKSSITAEVPGKIKRKIASSYKQLEAHKVRVVELQNVYNEMCLQKELQKKGTKRKLREDELVNPTSKPVYKWRMERKR</sequence>
<evidence type="ECO:0000256" key="4">
    <source>
        <dbReference type="ARBA" id="ARBA00023242"/>
    </source>
</evidence>
<dbReference type="OrthoDB" id="29058at2759"/>
<dbReference type="PIRSF" id="PIRSF015952">
    <property type="entry name" value="U3snoRNP11"/>
    <property type="match status" value="1"/>
</dbReference>
<evidence type="ECO:0000313" key="8">
    <source>
        <dbReference type="Proteomes" id="UP000036987"/>
    </source>
</evidence>
<dbReference type="GO" id="GO:0005730">
    <property type="term" value="C:nucleolus"/>
    <property type="evidence" value="ECO:0000318"/>
    <property type="project" value="GO_Central"/>
</dbReference>
<dbReference type="OMA" id="DLKYVVM"/>
<dbReference type="EMBL" id="LFYR01000607">
    <property type="protein sequence ID" value="KMZ73048.1"/>
    <property type="molecule type" value="Genomic_DNA"/>
</dbReference>
<feature type="region of interest" description="Disordered" evidence="6">
    <location>
        <begin position="1"/>
        <end position="24"/>
    </location>
</feature>
<organism evidence="7 8">
    <name type="scientific">Zostera marina</name>
    <name type="common">Eelgrass</name>
    <dbReference type="NCBI Taxonomy" id="29655"/>
    <lineage>
        <taxon>Eukaryota</taxon>
        <taxon>Viridiplantae</taxon>
        <taxon>Streptophyta</taxon>
        <taxon>Embryophyta</taxon>
        <taxon>Tracheophyta</taxon>
        <taxon>Spermatophyta</taxon>
        <taxon>Magnoliopsida</taxon>
        <taxon>Liliopsida</taxon>
        <taxon>Zosteraceae</taxon>
        <taxon>Zostera</taxon>
    </lineage>
</organism>
<protein>
    <recommendedName>
        <fullName evidence="5">U3 small nucleolar RNA-associated protein 11</fullName>
        <shortName evidence="5">U3 snoRNA-associated protein 11</shortName>
    </recommendedName>
</protein>
<proteinExistence type="inferred from homology"/>
<evidence type="ECO:0000256" key="2">
    <source>
        <dbReference type="ARBA" id="ARBA00008105"/>
    </source>
</evidence>
<comment type="subunit">
    <text evidence="5">Component of the ribosomal small subunit (SSU) processome.</text>
</comment>
<dbReference type="PANTHER" id="PTHR12838">
    <property type="entry name" value="U3 SMALL NUCLEOLAR RNA-ASSOCIATED PROTEIN 11"/>
    <property type="match status" value="1"/>
</dbReference>
<comment type="caution">
    <text evidence="7">The sequence shown here is derived from an EMBL/GenBank/DDBJ whole genome shotgun (WGS) entry which is preliminary data.</text>
</comment>
<evidence type="ECO:0000313" key="7">
    <source>
        <dbReference type="EMBL" id="KMZ73048.1"/>
    </source>
</evidence>
<name>A0A0K9PVI7_ZOSMR</name>
<dbReference type="GO" id="GO:0032040">
    <property type="term" value="C:small-subunit processome"/>
    <property type="evidence" value="ECO:0000318"/>
    <property type="project" value="GO_Central"/>
</dbReference>
<evidence type="ECO:0000256" key="3">
    <source>
        <dbReference type="ARBA" id="ARBA00022552"/>
    </source>
</evidence>
<dbReference type="Pfam" id="PF03998">
    <property type="entry name" value="Utp11"/>
    <property type="match status" value="1"/>
</dbReference>
<evidence type="ECO:0000256" key="5">
    <source>
        <dbReference type="PIRNR" id="PIRNR015952"/>
    </source>
</evidence>
<keyword evidence="8" id="KW-1185">Reference proteome</keyword>
<dbReference type="AlphaFoldDB" id="A0A0K9PVI7"/>
<feature type="compositionally biased region" description="Basic and acidic residues" evidence="6">
    <location>
        <begin position="15"/>
        <end position="24"/>
    </location>
</feature>
<dbReference type="InterPro" id="IPR007144">
    <property type="entry name" value="SSU_processome_Utp11"/>
</dbReference>
<dbReference type="Proteomes" id="UP000036987">
    <property type="component" value="Unassembled WGS sequence"/>
</dbReference>
<comment type="subcellular location">
    <subcellularLocation>
        <location evidence="1 5">Nucleus</location>
        <location evidence="1 5">Nucleolus</location>
    </subcellularLocation>
</comment>
<gene>
    <name evidence="7" type="ORF">ZOSMA_155G00460</name>
</gene>
<dbReference type="PANTHER" id="PTHR12838:SF0">
    <property type="entry name" value="U3 SMALL NUCLEOLAR RNA-ASSOCIATED PROTEIN 11-RELATED"/>
    <property type="match status" value="1"/>
</dbReference>
<evidence type="ECO:0000256" key="6">
    <source>
        <dbReference type="SAM" id="MobiDB-lite"/>
    </source>
</evidence>
<dbReference type="STRING" id="29655.A0A0K9PVI7"/>
<comment type="similarity">
    <text evidence="2 5">Belongs to the UTP11 family.</text>
</comment>
<accession>A0A0K9PVI7</accession>
<keyword evidence="3 5" id="KW-0698">rRNA processing</keyword>
<dbReference type="GO" id="GO:0006364">
    <property type="term" value="P:rRNA processing"/>
    <property type="evidence" value="ECO:0007669"/>
    <property type="project" value="UniProtKB-UniRule"/>
</dbReference>
<keyword evidence="4 5" id="KW-0539">Nucleus</keyword>
<comment type="function">
    <text evidence="5">Involved in nucleolar processing of pre-18S ribosomal RNA.</text>
</comment>
<evidence type="ECO:0000256" key="1">
    <source>
        <dbReference type="ARBA" id="ARBA00004604"/>
    </source>
</evidence>